<sequence length="142" mass="15655">MNQEGQPSPSSSDLQLFYARIIDGGAKLGFVLLLVTFVIYVTGLLAPYVSLEEVPSYWSGPVAHYLKATRLNPGWTWVDKLKYGDFLNYFPIALMAGVIILGYLGLLWRFLRQGETIPSLIVVLQLLVLALAASGFLRAGGY</sequence>
<comment type="caution">
    <text evidence="2">The sequence shown here is derived from an EMBL/GenBank/DDBJ whole genome shotgun (WGS) entry which is preliminary data.</text>
</comment>
<keyword evidence="1" id="KW-0472">Membrane</keyword>
<keyword evidence="1" id="KW-0812">Transmembrane</keyword>
<dbReference type="AlphaFoldDB" id="A0A7C5ALQ9"/>
<reference evidence="2" key="1">
    <citation type="journal article" date="2020" name="mSystems">
        <title>Genome- and Community-Level Interaction Insights into Carbon Utilization and Element Cycling Functions of Hydrothermarchaeota in Hydrothermal Sediment.</title>
        <authorList>
            <person name="Zhou Z."/>
            <person name="Liu Y."/>
            <person name="Xu W."/>
            <person name="Pan J."/>
            <person name="Luo Z.H."/>
            <person name="Li M."/>
        </authorList>
    </citation>
    <scope>NUCLEOTIDE SEQUENCE [LARGE SCALE GENOMIC DNA]</scope>
    <source>
        <strain evidence="2">SpSt-853</strain>
    </source>
</reference>
<protein>
    <submittedName>
        <fullName evidence="2">DUF1634 domain-containing protein</fullName>
    </submittedName>
</protein>
<dbReference type="EMBL" id="DTKJ01000042">
    <property type="protein sequence ID" value="HGZ11787.1"/>
    <property type="molecule type" value="Genomic_DNA"/>
</dbReference>
<evidence type="ECO:0000256" key="1">
    <source>
        <dbReference type="SAM" id="Phobius"/>
    </source>
</evidence>
<organism evidence="2">
    <name type="scientific">Desulfobacca acetoxidans</name>
    <dbReference type="NCBI Taxonomy" id="60893"/>
    <lineage>
        <taxon>Bacteria</taxon>
        <taxon>Pseudomonadati</taxon>
        <taxon>Thermodesulfobacteriota</taxon>
        <taxon>Desulfobaccia</taxon>
        <taxon>Desulfobaccales</taxon>
        <taxon>Desulfobaccaceae</taxon>
        <taxon>Desulfobacca</taxon>
    </lineage>
</organism>
<evidence type="ECO:0000313" key="2">
    <source>
        <dbReference type="EMBL" id="HGZ11787.1"/>
    </source>
</evidence>
<name>A0A7C5ALQ9_9BACT</name>
<feature type="transmembrane region" description="Helical" evidence="1">
    <location>
        <begin position="120"/>
        <end position="139"/>
    </location>
</feature>
<gene>
    <name evidence="2" type="ORF">ENW48_06170</name>
</gene>
<proteinExistence type="predicted"/>
<keyword evidence="1" id="KW-1133">Transmembrane helix</keyword>
<accession>A0A7C5ALQ9</accession>
<feature type="transmembrane region" description="Helical" evidence="1">
    <location>
        <begin position="28"/>
        <end position="49"/>
    </location>
</feature>
<feature type="transmembrane region" description="Helical" evidence="1">
    <location>
        <begin position="86"/>
        <end position="108"/>
    </location>
</feature>